<reference evidence="2" key="5">
    <citation type="submission" date="2025-09" db="UniProtKB">
        <authorList>
            <consortium name="Ensembl"/>
        </authorList>
    </citation>
    <scope>IDENTIFICATION</scope>
</reference>
<reference evidence="2 3" key="2">
    <citation type="journal article" date="2018" name="Annu Rev Anim Biosci">
        <title>Bat Biology, Genomes, and the Bat1K Project: To Generate Chromosome-Level Genomes for All Living Bat Species.</title>
        <authorList>
            <person name="Teeling E.C."/>
            <person name="Vernes S.C."/>
            <person name="Davalos L.M."/>
            <person name="Ray D.A."/>
            <person name="Gilbert M.T.P."/>
            <person name="Myers E."/>
        </authorList>
    </citation>
    <scope>NUCLEOTIDE SEQUENCE</scope>
</reference>
<keyword evidence="3" id="KW-1185">Reference proteome</keyword>
<dbReference type="InParanoid" id="A0A671DZC8"/>
<reference evidence="3" key="3">
    <citation type="submission" date="2018-12" db="EMBL/GenBank/DDBJ databases">
        <title>G10K-VGP greater horseshoe bat female genome, primary haplotype.</title>
        <authorList>
            <person name="Teeling E."/>
            <person name="Myers G."/>
            <person name="Vernes S."/>
            <person name="Pippel M."/>
            <person name="Winkler S."/>
            <person name="Fedrigo O."/>
            <person name="Rhie A."/>
            <person name="Koren S."/>
            <person name="Phillippy A."/>
            <person name="Lewin H."/>
            <person name="Damas J."/>
            <person name="Howe K."/>
            <person name="Mountcastle J."/>
            <person name="Jarvis E.D."/>
        </authorList>
    </citation>
    <scope>NUCLEOTIDE SEQUENCE [LARGE SCALE GENOMIC DNA]</scope>
</reference>
<dbReference type="Ensembl" id="ENSRFET00010005169.1">
    <property type="protein sequence ID" value="ENSRFEP00010004718.1"/>
    <property type="gene ID" value="ENSRFEG00010003290.1"/>
</dbReference>
<name>A0A671DZC8_RHIFE</name>
<proteinExistence type="predicted"/>
<organism evidence="2 3">
    <name type="scientific">Rhinolophus ferrumequinum</name>
    <name type="common">Greater horseshoe bat</name>
    <dbReference type="NCBI Taxonomy" id="59479"/>
    <lineage>
        <taxon>Eukaryota</taxon>
        <taxon>Metazoa</taxon>
        <taxon>Chordata</taxon>
        <taxon>Craniata</taxon>
        <taxon>Vertebrata</taxon>
        <taxon>Euteleostomi</taxon>
        <taxon>Mammalia</taxon>
        <taxon>Eutheria</taxon>
        <taxon>Laurasiatheria</taxon>
        <taxon>Chiroptera</taxon>
        <taxon>Yinpterochiroptera</taxon>
        <taxon>Rhinolophoidea</taxon>
        <taxon>Rhinolophidae</taxon>
        <taxon>Rhinolophinae</taxon>
        <taxon>Rhinolophus</taxon>
    </lineage>
</organism>
<evidence type="ECO:0000256" key="1">
    <source>
        <dbReference type="SAM" id="MobiDB-lite"/>
    </source>
</evidence>
<reference evidence="2 3" key="1">
    <citation type="journal article" date="2015" name="Annu Rev Anim Biosci">
        <title>The Genome 10K Project: a way forward.</title>
        <authorList>
            <person name="Koepfli K.P."/>
            <person name="Paten B."/>
            <person name="O'Brien S.J."/>
            <person name="Koepfli K.P."/>
            <person name="Paten B."/>
            <person name="Antunes A."/>
            <person name="Belov K."/>
            <person name="Bustamante C."/>
            <person name="Castoe T.A."/>
            <person name="Clawson H."/>
            <person name="Crawford A.J."/>
            <person name="Diekhans M."/>
            <person name="Distel D."/>
            <person name="Durbin R."/>
            <person name="Earl D."/>
            <person name="Fujita M.K."/>
            <person name="Gamble T."/>
            <person name="Georges A."/>
            <person name="Gemmell N."/>
            <person name="Gilbert M.T."/>
            <person name="Graves J.M."/>
            <person name="Green R.E."/>
            <person name="Hickey G."/>
            <person name="Jarvis E.D."/>
            <person name="Johnson W."/>
            <person name="Komissarov A."/>
            <person name="Korf I."/>
            <person name="Kuhn R."/>
            <person name="Larkin D.M."/>
            <person name="Lewin H."/>
            <person name="Lopez J.V."/>
            <person name="Ma J."/>
            <person name="Marques-Bonet T."/>
            <person name="Miller W."/>
            <person name="Murphy R."/>
            <person name="Pevzner P."/>
            <person name="Shapiro B."/>
            <person name="Steiner C."/>
            <person name="Tamazian G."/>
            <person name="Venkatesh B."/>
            <person name="Wang J."/>
            <person name="Wayne R."/>
            <person name="Wiley E."/>
            <person name="Yang H."/>
            <person name="Zhang G."/>
            <person name="Haussler D."/>
            <person name="Ryder O."/>
            <person name="O'Brien S.J."/>
        </authorList>
    </citation>
    <scope>NUCLEOTIDE SEQUENCE</scope>
</reference>
<feature type="compositionally biased region" description="Basic and acidic residues" evidence="1">
    <location>
        <begin position="1"/>
        <end position="11"/>
    </location>
</feature>
<evidence type="ECO:0000313" key="2">
    <source>
        <dbReference type="Ensembl" id="ENSRFEP00010004718.1"/>
    </source>
</evidence>
<dbReference type="OMA" id="MSNHPLG"/>
<feature type="region of interest" description="Disordered" evidence="1">
    <location>
        <begin position="1"/>
        <end position="51"/>
    </location>
</feature>
<dbReference type="AlphaFoldDB" id="A0A671DZC8"/>
<feature type="region of interest" description="Disordered" evidence="1">
    <location>
        <begin position="134"/>
        <end position="155"/>
    </location>
</feature>
<dbReference type="GeneTree" id="ENSGT00530000069254"/>
<evidence type="ECO:0000313" key="3">
    <source>
        <dbReference type="Proteomes" id="UP000472240"/>
    </source>
</evidence>
<sequence>GLTEQEGDKYNMQHRCGQSGNGRTPEIWSPSPRSPGNEPREDSTYMPAASSSRASLARLWQARSQVCSAAWKSRCTTKKSAASSSRTTAADWAGATRTGSLLCKGPPTPLRGAADVEGSVFIASLGSEPVQVAASPGATGYPDSAWEKRERSHSLVHNPSRGRVLEKEKEGAKYLRPTLGSAGTWGSSIHLDMQNGCVPEVSSLVSLAPPYGY</sequence>
<reference evidence="2" key="4">
    <citation type="submission" date="2025-08" db="UniProtKB">
        <authorList>
            <consortium name="Ensembl"/>
        </authorList>
    </citation>
    <scope>IDENTIFICATION</scope>
</reference>
<dbReference type="Proteomes" id="UP000472240">
    <property type="component" value="Chromosome 10"/>
</dbReference>
<accession>A0A671DZC8</accession>
<protein>
    <submittedName>
        <fullName evidence="2">Uncharacterized protein</fullName>
    </submittedName>
</protein>